<reference evidence="1 2" key="1">
    <citation type="submission" date="2020-08" db="EMBL/GenBank/DDBJ databases">
        <title>Genomic Encyclopedia of Type Strains, Phase IV (KMG-IV): sequencing the most valuable type-strain genomes for metagenomic binning, comparative biology and taxonomic classification.</title>
        <authorList>
            <person name="Goeker M."/>
        </authorList>
    </citation>
    <scope>NUCLEOTIDE SEQUENCE [LARGE SCALE GENOMIC DNA]</scope>
    <source>
        <strain evidence="1 2">DSM 106739</strain>
    </source>
</reference>
<gene>
    <name evidence="1" type="ORF">GGR36_000363</name>
</gene>
<evidence type="ECO:0000313" key="1">
    <source>
        <dbReference type="EMBL" id="MBB4011055.1"/>
    </source>
</evidence>
<accession>A0A840BD86</accession>
<sequence>MSEIHIRRTHTLTPDQARAAAERVAADLRAKHQLDYEWQDDTLVFARSGVTGQLEVDGDTVEIRIKLGFLLGMFRSTFEAEIHKFFDEEFGPA</sequence>
<comment type="caution">
    <text evidence="1">The sequence shown here is derived from an EMBL/GenBank/DDBJ whole genome shotgun (WGS) entry which is preliminary data.</text>
</comment>
<dbReference type="EMBL" id="JACIET010000001">
    <property type="protein sequence ID" value="MBB4011055.1"/>
    <property type="molecule type" value="Genomic_DNA"/>
</dbReference>
<name>A0A840BD86_9RHOO</name>
<protein>
    <submittedName>
        <fullName evidence="1">Putative polyhydroxyalkanoate system protein</fullName>
    </submittedName>
</protein>
<dbReference type="RefSeq" id="WP_183631293.1">
    <property type="nucleotide sequence ID" value="NZ_BAABLE010000011.1"/>
</dbReference>
<proteinExistence type="predicted"/>
<dbReference type="InterPro" id="IPR013433">
    <property type="entry name" value="PHA_gran_rgn"/>
</dbReference>
<keyword evidence="2" id="KW-1185">Reference proteome</keyword>
<dbReference type="AlphaFoldDB" id="A0A840BD86"/>
<dbReference type="Pfam" id="PF09650">
    <property type="entry name" value="PHA_gran_rgn"/>
    <property type="match status" value="1"/>
</dbReference>
<organism evidence="1 2">
    <name type="scientific">Niveibacterium umoris</name>
    <dbReference type="NCBI Taxonomy" id="1193620"/>
    <lineage>
        <taxon>Bacteria</taxon>
        <taxon>Pseudomonadati</taxon>
        <taxon>Pseudomonadota</taxon>
        <taxon>Betaproteobacteria</taxon>
        <taxon>Rhodocyclales</taxon>
        <taxon>Rhodocyclaceae</taxon>
        <taxon>Niveibacterium</taxon>
    </lineage>
</organism>
<dbReference type="NCBIfam" id="TIGR02610">
    <property type="entry name" value="PHA_gran_rgn"/>
    <property type="match status" value="1"/>
</dbReference>
<dbReference type="Proteomes" id="UP000561045">
    <property type="component" value="Unassembled WGS sequence"/>
</dbReference>
<evidence type="ECO:0000313" key="2">
    <source>
        <dbReference type="Proteomes" id="UP000561045"/>
    </source>
</evidence>